<keyword evidence="3" id="KW-1185">Reference proteome</keyword>
<protein>
    <recommendedName>
        <fullName evidence="4">DUF4239 domain-containing protein</fullName>
    </recommendedName>
</protein>
<evidence type="ECO:0000256" key="1">
    <source>
        <dbReference type="SAM" id="Phobius"/>
    </source>
</evidence>
<feature type="transmembrane region" description="Helical" evidence="1">
    <location>
        <begin position="169"/>
        <end position="190"/>
    </location>
</feature>
<dbReference type="Proteomes" id="UP001500831">
    <property type="component" value="Unassembled WGS sequence"/>
</dbReference>
<gene>
    <name evidence="2" type="ORF">GCM10010517_00420</name>
</gene>
<sequence length="255" mass="27829">MGWVTVLVVLSVAILLIAFRVLRRKGREDEEHGSSSVDFSVNLALAVYLLVLAYAAVLCRDGLSVAETDVQAEAESLTEMYWAVAPIPEAASVRTQIRQYTAQSVNLDWPLMARSNMSPIPADTLEDMRASVIRLRPADEQGKNLQQDALTRVAEISHARAVRADDARAGLESIFVISMIISGLVVIVLPWTLGVRPTRSSIIADMVRVSVVVIGVCFIMLISHPFNGIGAIPPDALKTAQHQYDQIDAQFPAQP</sequence>
<dbReference type="EMBL" id="BAAAVI010000001">
    <property type="protein sequence ID" value="GAA2844319.1"/>
    <property type="molecule type" value="Genomic_DNA"/>
</dbReference>
<feature type="transmembrane region" description="Helical" evidence="1">
    <location>
        <begin position="39"/>
        <end position="59"/>
    </location>
</feature>
<evidence type="ECO:0008006" key="4">
    <source>
        <dbReference type="Google" id="ProtNLM"/>
    </source>
</evidence>
<dbReference type="RefSeq" id="WP_344966467.1">
    <property type="nucleotide sequence ID" value="NZ_BAAAVI010000001.1"/>
</dbReference>
<proteinExistence type="predicted"/>
<evidence type="ECO:0000313" key="2">
    <source>
        <dbReference type="EMBL" id="GAA2844319.1"/>
    </source>
</evidence>
<dbReference type="Pfam" id="PF14023">
    <property type="entry name" value="Bestrophin-like"/>
    <property type="match status" value="1"/>
</dbReference>
<keyword evidence="1" id="KW-0812">Transmembrane</keyword>
<keyword evidence="1" id="KW-0472">Membrane</keyword>
<comment type="caution">
    <text evidence="2">The sequence shown here is derived from an EMBL/GenBank/DDBJ whole genome shotgun (WGS) entry which is preliminary data.</text>
</comment>
<reference evidence="3" key="1">
    <citation type="journal article" date="2019" name="Int. J. Syst. Evol. Microbiol.">
        <title>The Global Catalogue of Microorganisms (GCM) 10K type strain sequencing project: providing services to taxonomists for standard genome sequencing and annotation.</title>
        <authorList>
            <consortium name="The Broad Institute Genomics Platform"/>
            <consortium name="The Broad Institute Genome Sequencing Center for Infectious Disease"/>
            <person name="Wu L."/>
            <person name="Ma J."/>
        </authorList>
    </citation>
    <scope>NUCLEOTIDE SEQUENCE [LARGE SCALE GENOMIC DNA]</scope>
    <source>
        <strain evidence="3">JCM 6242</strain>
    </source>
</reference>
<accession>A0ABP6I7J1</accession>
<evidence type="ECO:0000313" key="3">
    <source>
        <dbReference type="Proteomes" id="UP001500831"/>
    </source>
</evidence>
<organism evidence="2 3">
    <name type="scientific">Streptosporangium fragile</name>
    <dbReference type="NCBI Taxonomy" id="46186"/>
    <lineage>
        <taxon>Bacteria</taxon>
        <taxon>Bacillati</taxon>
        <taxon>Actinomycetota</taxon>
        <taxon>Actinomycetes</taxon>
        <taxon>Streptosporangiales</taxon>
        <taxon>Streptosporangiaceae</taxon>
        <taxon>Streptosporangium</taxon>
    </lineage>
</organism>
<feature type="transmembrane region" description="Helical" evidence="1">
    <location>
        <begin position="202"/>
        <end position="222"/>
    </location>
</feature>
<name>A0ABP6I7J1_9ACTN</name>
<dbReference type="InterPro" id="IPR025333">
    <property type="entry name" value="DUF4239"/>
</dbReference>
<keyword evidence="1" id="KW-1133">Transmembrane helix</keyword>